<dbReference type="Gene3D" id="2.160.20.20">
    <property type="match status" value="2"/>
</dbReference>
<evidence type="ECO:0000313" key="2">
    <source>
        <dbReference type="EMBL" id="WED65580.1"/>
    </source>
</evidence>
<dbReference type="Pfam" id="PF12951">
    <property type="entry name" value="PATR"/>
    <property type="match status" value="8"/>
</dbReference>
<sequence>MSRSSARISRKLPLESISRRFAFAVLLGWICNLETRAQVWDGGGADNNWNTAANWNPDSTPGTNDTVTFDADNANSQHDISLNGSNRVVAGLVFADSINNTGFDFLNQQVRIKTGGLINNDQVDQRFQTVRLNSDQSWDLSAGGGVLIDNNLIFIRSLTVDGTGSVDIDNRLQVNNANRTLTINTTGGVDTDILRINTTNFTVAGAGDFTVDDTLQNYAGNRLFRNNSTGTVTINEVSLSNNTTNRTFTIDGSGDTTVNGVVADGGSTSNLTKTGAGNLILNGTNTYDGTTTISAGTVTIADGAALGTTTGSTTVATGANLHLTANINVGSEALTVTGTGQLTNVSGNNSYAGVISGTGNIAVDGGQLTLSGTNTYTGLTTVSGGGVLQIAQDSNLGAAPGSPTAGKITLNNGTLQTTAGITLHANRGVTLGSGGGTVDVTTGTTTYNGIIAGSASGNLTKSGDGGLVLGGANTYDGNTVIDGGFLAISADNALGVAPGSPTTDAITLDGGSLVTLASFELNSNRGITLGPAEGSIYVNTGVDTTYNGNITGSSNLLVNGPGILRLGGDSDYSGDTTISSGALLVTSDNALGTGGGGGSTSVASGASLALLGGVDLSSESAIELDGTGYAGTYGALNSFSGTNTVSSAITLTDDATIQTLADSLTISGDISGSGQTLTINGAGTSTINGNITTGSGSLIKDDAGTLTLAGANTYTGTTTINNGTVVAVSHTALGTNAAGTTVATGATLELQNGVTISGESLTVTGTGRLLNSSDANAFSGNISGTGGVQVTGGVLYLGGDNTFSGVASVGSGSALVATSDNALGSGGSTTDVASGGSLALQGGVTIASETTINLEGAGVGGTYGALNNAAGNNEISSSITLTDAATIQALDASGTLTLSGDITATNHDLTFNGDGDTIVNSAITTGSGGLSKTGTGTLTLSAANTFSGDITIGSGSVLVATADDALGSGGGSTTVQSGGTLEVNGGVDIDTETNISLAGVGVTTDGALLSTGGTNIVDTPMSLAANATIGATSGTLQLGTQGNDPEFNLSGFDLTLNTNGGDITVESDFTGTGDIYKTGSGTLTLNHGEAYPAILSPDTDFFLNDGTTILNTYATENSGMRGDITIGDGLGGVGTAILQQGLYESGTDNSNEIISNTSNITINADGYWDLQGHKEVVNHVTMNGGTIDAKKNVGDANRLDIGGTLHATADATINGLLGLNNQSAASLIVDSGATLDLNATLSNAGFDKTGDGTLILSGGNTYVGNTEISDGIVIVDNNSGLGSVGSSYTRVDSGAQLQLAAVNIGAEPLKLSGTGHNADGTGALRATTGTNTVGGAVALEAHAEIQTDLGATLIVNGNITGSGKTLTVDSLGTTTFNGNNTFNTLEKNGAGTLTVTGTNTYATANVNAGTFALGNTNILADAMDINLGASGTFAVGTYTETIDDLNGSGTLTIAAGGVLGIDKIGNAGAFTGDLDIDGIMTLNGGLIGTGADGSLSTGTMMLNASSTLEIAADFVFGGTLELAANTVLNLTGNGTTFDLGTLHITGDTVIDFSGVDTATFNIGSLIIDPGVAVSATGWESFNDLWTAANFSGATLDERDSTTAQITFNGFTPADTIWLTYDYGANEITVPEPSSYGALLMAAALATHLLRRRHQQVGRARRARQHHATP</sequence>
<dbReference type="SUPFAM" id="SSF51126">
    <property type="entry name" value="Pectin lyase-like"/>
    <property type="match status" value="5"/>
</dbReference>
<dbReference type="Proteomes" id="UP001218638">
    <property type="component" value="Chromosome"/>
</dbReference>
<keyword evidence="3" id="KW-1185">Reference proteome</keyword>
<reference evidence="2" key="1">
    <citation type="submission" date="2023-03" db="EMBL/GenBank/DDBJ databases">
        <title>Lomoglobus Profundus gen. nov., sp. nov., a novel member of the phylum Verrucomicrobia, isolated from deep-marine sediment of South China Sea.</title>
        <authorList>
            <person name="Ahmad T."/>
            <person name="Ishaq S.E."/>
            <person name="Wang F."/>
        </authorList>
    </citation>
    <scope>NUCLEOTIDE SEQUENCE</scope>
    <source>
        <strain evidence="2">LMO-M01</strain>
    </source>
</reference>
<dbReference type="InterPro" id="IPR013425">
    <property type="entry name" value="Autotrns_rpt"/>
</dbReference>
<dbReference type="KEGG" id="slom:PXH66_01785"/>
<evidence type="ECO:0000256" key="1">
    <source>
        <dbReference type="ARBA" id="ARBA00022729"/>
    </source>
</evidence>
<dbReference type="RefSeq" id="WP_330932204.1">
    <property type="nucleotide sequence ID" value="NZ_CP119075.1"/>
</dbReference>
<name>A0AAE9ZUY8_9BACT</name>
<proteinExistence type="predicted"/>
<organism evidence="2 3">
    <name type="scientific">Synoicihabitans lomoniglobus</name>
    <dbReference type="NCBI Taxonomy" id="2909285"/>
    <lineage>
        <taxon>Bacteria</taxon>
        <taxon>Pseudomonadati</taxon>
        <taxon>Verrucomicrobiota</taxon>
        <taxon>Opitutia</taxon>
        <taxon>Opitutales</taxon>
        <taxon>Opitutaceae</taxon>
        <taxon>Synoicihabitans</taxon>
    </lineage>
</organism>
<dbReference type="InterPro" id="IPR011050">
    <property type="entry name" value="Pectin_lyase_fold/virulence"/>
</dbReference>
<accession>A0AAE9ZUY8</accession>
<keyword evidence="1" id="KW-0732">Signal</keyword>
<evidence type="ECO:0000313" key="3">
    <source>
        <dbReference type="Proteomes" id="UP001218638"/>
    </source>
</evidence>
<gene>
    <name evidence="2" type="ORF">PXH66_01785</name>
</gene>
<protein>
    <submittedName>
        <fullName evidence="2">Autotransporter-associated beta strand repeat-containing protein</fullName>
    </submittedName>
</protein>
<dbReference type="InterPro" id="IPR012332">
    <property type="entry name" value="Autotransporter_pectin_lyase_C"/>
</dbReference>
<dbReference type="NCBIfam" id="TIGR02601">
    <property type="entry name" value="autotrns_rpt"/>
    <property type="match status" value="6"/>
</dbReference>
<dbReference type="EMBL" id="CP119075">
    <property type="protein sequence ID" value="WED65580.1"/>
    <property type="molecule type" value="Genomic_DNA"/>
</dbReference>